<accession>T0HI33</accession>
<sequence length="89" mass="10024">MSVGLGVAMHSEATRLDRSDQRLRLFTEPAPSWRIDAARLPPGCADVFHAGIAMNCHLEATYCAERRYVLATGRDRRFAEYMVVARDRA</sequence>
<organism evidence="1 2">
    <name type="scientific">Sphingobium baderi LL03</name>
    <dbReference type="NCBI Taxonomy" id="1114964"/>
    <lineage>
        <taxon>Bacteria</taxon>
        <taxon>Pseudomonadati</taxon>
        <taxon>Pseudomonadota</taxon>
        <taxon>Alphaproteobacteria</taxon>
        <taxon>Sphingomonadales</taxon>
        <taxon>Sphingomonadaceae</taxon>
        <taxon>Sphingobium</taxon>
    </lineage>
</organism>
<protein>
    <submittedName>
        <fullName evidence="1">Uncharacterized protein</fullName>
    </submittedName>
</protein>
<dbReference type="Proteomes" id="UP000015524">
    <property type="component" value="Unassembled WGS sequence"/>
</dbReference>
<keyword evidence="2" id="KW-1185">Reference proteome</keyword>
<proteinExistence type="predicted"/>
<evidence type="ECO:0000313" key="2">
    <source>
        <dbReference type="Proteomes" id="UP000015524"/>
    </source>
</evidence>
<reference evidence="1 2" key="1">
    <citation type="journal article" date="2013" name="Genome Announc.">
        <title>Draft Genome Sequence of a Hexachlorocyclohexane-Degrading Bacterium, Sphingobium baderi Strain LL03T.</title>
        <authorList>
            <person name="Kaur J."/>
            <person name="Verma H."/>
            <person name="Tripathi C."/>
            <person name="Khurana J.P."/>
            <person name="Lal R."/>
        </authorList>
    </citation>
    <scope>NUCLEOTIDE SEQUENCE [LARGE SCALE GENOMIC DNA]</scope>
    <source>
        <strain evidence="1 2">LL03</strain>
    </source>
</reference>
<dbReference type="AlphaFoldDB" id="T0HI33"/>
<comment type="caution">
    <text evidence="1">The sequence shown here is derived from an EMBL/GenBank/DDBJ whole genome shotgun (WGS) entry which is preliminary data.</text>
</comment>
<name>T0HI33_9SPHN</name>
<evidence type="ECO:0000313" key="1">
    <source>
        <dbReference type="EMBL" id="EQA99029.1"/>
    </source>
</evidence>
<gene>
    <name evidence="1" type="ORF">L485_15865</name>
</gene>
<dbReference type="PATRIC" id="fig|1114964.8.peg.3366"/>
<dbReference type="EMBL" id="ATIB01000079">
    <property type="protein sequence ID" value="EQA99029.1"/>
    <property type="molecule type" value="Genomic_DNA"/>
</dbReference>